<sequence>MSGREPQGSVAAAPAESVDRLRHIDSLRAIAALLVLYMHVSESFYRLSPQTESSRWLYDLAFVTDAGRIGVVAFFMISGFVIPFSARPERPAAGWDFAIKRLFRIYPAYWLSIFAGAFACYWLWDRPFGLREILVNLTLLQDLFGVPSAQGLYWTLIVELAFYAICLAFLLSGNIRNDRFIAFFAAGLASVVVLWLVATRAGTALFGFNGVQWFVHLSVMATGTLFRAWYDGGLRDRVSHALLWALLAFYLAGFPLLSTLMADLPWRYTVPYASGVLLFVLGTAVVRISHPVMAWLGQISYSIYLYHAVVFYPLLWLLLQLPVDAWWRTRHLGFYLGINVILTVFVASLVYRCVERPAIDYGKRVARWVAARRAPGERTTELIEKRAG</sequence>
<evidence type="ECO:0000256" key="1">
    <source>
        <dbReference type="SAM" id="Phobius"/>
    </source>
</evidence>
<keyword evidence="1" id="KW-1133">Transmembrane helix</keyword>
<feature type="transmembrane region" description="Helical" evidence="1">
    <location>
        <begin position="301"/>
        <end position="321"/>
    </location>
</feature>
<feature type="transmembrane region" description="Helical" evidence="1">
    <location>
        <begin position="67"/>
        <end position="86"/>
    </location>
</feature>
<dbReference type="AlphaFoldDB" id="A0A2W5N138"/>
<feature type="transmembrane region" description="Helical" evidence="1">
    <location>
        <begin position="333"/>
        <end position="354"/>
    </location>
</feature>
<dbReference type="GO" id="GO:0000271">
    <property type="term" value="P:polysaccharide biosynthetic process"/>
    <property type="evidence" value="ECO:0007669"/>
    <property type="project" value="TreeGrafter"/>
</dbReference>
<dbReference type="PANTHER" id="PTHR23028:SF53">
    <property type="entry name" value="ACYL_TRANSF_3 DOMAIN-CONTAINING PROTEIN"/>
    <property type="match status" value="1"/>
</dbReference>
<feature type="transmembrane region" description="Helical" evidence="1">
    <location>
        <begin position="268"/>
        <end position="289"/>
    </location>
</feature>
<keyword evidence="1" id="KW-0472">Membrane</keyword>
<dbReference type="Proteomes" id="UP000249046">
    <property type="component" value="Unassembled WGS sequence"/>
</dbReference>
<dbReference type="InterPro" id="IPR050879">
    <property type="entry name" value="Acyltransferase_3"/>
</dbReference>
<protein>
    <recommendedName>
        <fullName evidence="2">Acyltransferase 3 domain-containing protein</fullName>
    </recommendedName>
</protein>
<comment type="caution">
    <text evidence="3">The sequence shown here is derived from an EMBL/GenBank/DDBJ whole genome shotgun (WGS) entry which is preliminary data.</text>
</comment>
<evidence type="ECO:0000259" key="2">
    <source>
        <dbReference type="Pfam" id="PF01757"/>
    </source>
</evidence>
<dbReference type="InterPro" id="IPR002656">
    <property type="entry name" value="Acyl_transf_3_dom"/>
</dbReference>
<feature type="domain" description="Acyltransferase 3" evidence="2">
    <location>
        <begin position="24"/>
        <end position="337"/>
    </location>
</feature>
<accession>A0A2W5N138</accession>
<feature type="transmembrane region" description="Helical" evidence="1">
    <location>
        <begin position="210"/>
        <end position="230"/>
    </location>
</feature>
<dbReference type="GO" id="GO:0016020">
    <property type="term" value="C:membrane"/>
    <property type="evidence" value="ECO:0007669"/>
    <property type="project" value="TreeGrafter"/>
</dbReference>
<feature type="transmembrane region" description="Helical" evidence="1">
    <location>
        <begin position="106"/>
        <end position="124"/>
    </location>
</feature>
<feature type="transmembrane region" description="Helical" evidence="1">
    <location>
        <begin position="180"/>
        <end position="198"/>
    </location>
</feature>
<dbReference type="PANTHER" id="PTHR23028">
    <property type="entry name" value="ACETYLTRANSFERASE"/>
    <property type="match status" value="1"/>
</dbReference>
<evidence type="ECO:0000313" key="3">
    <source>
        <dbReference type="EMBL" id="PZQ19760.1"/>
    </source>
</evidence>
<keyword evidence="1" id="KW-0812">Transmembrane</keyword>
<name>A0A2W5N138_9GAMM</name>
<proteinExistence type="predicted"/>
<evidence type="ECO:0000313" key="4">
    <source>
        <dbReference type="Proteomes" id="UP000249046"/>
    </source>
</evidence>
<dbReference type="GO" id="GO:0016747">
    <property type="term" value="F:acyltransferase activity, transferring groups other than amino-acyl groups"/>
    <property type="evidence" value="ECO:0007669"/>
    <property type="project" value="InterPro"/>
</dbReference>
<reference evidence="3 4" key="1">
    <citation type="submission" date="2017-08" db="EMBL/GenBank/DDBJ databases">
        <title>Infants hospitalized years apart are colonized by the same room-sourced microbial strains.</title>
        <authorList>
            <person name="Brooks B."/>
            <person name="Olm M.R."/>
            <person name="Firek B.A."/>
            <person name="Baker R."/>
            <person name="Thomas B.C."/>
            <person name="Morowitz M.J."/>
            <person name="Banfield J.F."/>
        </authorList>
    </citation>
    <scope>NUCLEOTIDE SEQUENCE [LARGE SCALE GENOMIC DNA]</scope>
    <source>
        <strain evidence="3">S2_005_003_R2_42</strain>
    </source>
</reference>
<feature type="transmembrane region" description="Helical" evidence="1">
    <location>
        <begin position="152"/>
        <end position="173"/>
    </location>
</feature>
<dbReference type="Pfam" id="PF01757">
    <property type="entry name" value="Acyl_transf_3"/>
    <property type="match status" value="1"/>
</dbReference>
<dbReference type="EMBL" id="QFPO01000001">
    <property type="protein sequence ID" value="PZQ19760.1"/>
    <property type="molecule type" value="Genomic_DNA"/>
</dbReference>
<feature type="transmembrane region" description="Helical" evidence="1">
    <location>
        <begin position="242"/>
        <end position="262"/>
    </location>
</feature>
<gene>
    <name evidence="3" type="ORF">DI564_00505</name>
</gene>
<organism evidence="3 4">
    <name type="scientific">Rhodanobacter denitrificans</name>
    <dbReference type="NCBI Taxonomy" id="666685"/>
    <lineage>
        <taxon>Bacteria</taxon>
        <taxon>Pseudomonadati</taxon>
        <taxon>Pseudomonadota</taxon>
        <taxon>Gammaproteobacteria</taxon>
        <taxon>Lysobacterales</taxon>
        <taxon>Rhodanobacteraceae</taxon>
        <taxon>Rhodanobacter</taxon>
    </lineage>
</organism>